<dbReference type="AlphaFoldDB" id="A0A8H4TXW7"/>
<feature type="compositionally biased region" description="Acidic residues" evidence="1">
    <location>
        <begin position="128"/>
        <end position="163"/>
    </location>
</feature>
<feature type="compositionally biased region" description="Basic and acidic residues" evidence="1">
    <location>
        <begin position="57"/>
        <end position="68"/>
    </location>
</feature>
<accession>A0A8H4TXW7</accession>
<protein>
    <submittedName>
        <fullName evidence="3">Uncharacterized protein</fullName>
    </submittedName>
</protein>
<feature type="non-terminal residue" evidence="3">
    <location>
        <position position="163"/>
    </location>
</feature>
<keyword evidence="2" id="KW-0732">Signal</keyword>
<evidence type="ECO:0000256" key="1">
    <source>
        <dbReference type="SAM" id="MobiDB-lite"/>
    </source>
</evidence>
<comment type="caution">
    <text evidence="3">The sequence shown here is derived from an EMBL/GenBank/DDBJ whole genome shotgun (WGS) entry which is preliminary data.</text>
</comment>
<reference evidence="3" key="2">
    <citation type="submission" date="2020-05" db="EMBL/GenBank/DDBJ databases">
        <authorList>
            <person name="Kim H.-S."/>
            <person name="Proctor R.H."/>
            <person name="Brown D.W."/>
        </authorList>
    </citation>
    <scope>NUCLEOTIDE SEQUENCE</scope>
    <source>
        <strain evidence="3">NRRL 22465</strain>
    </source>
</reference>
<evidence type="ECO:0000313" key="3">
    <source>
        <dbReference type="EMBL" id="KAF4965950.1"/>
    </source>
</evidence>
<organism evidence="3 4">
    <name type="scientific">Fusarium zealandicum</name>
    <dbReference type="NCBI Taxonomy" id="1053134"/>
    <lineage>
        <taxon>Eukaryota</taxon>
        <taxon>Fungi</taxon>
        <taxon>Dikarya</taxon>
        <taxon>Ascomycota</taxon>
        <taxon>Pezizomycotina</taxon>
        <taxon>Sordariomycetes</taxon>
        <taxon>Hypocreomycetidae</taxon>
        <taxon>Hypocreales</taxon>
        <taxon>Nectriaceae</taxon>
        <taxon>Fusarium</taxon>
        <taxon>Fusarium staphyleae species complex</taxon>
    </lineage>
</organism>
<dbReference type="Proteomes" id="UP000635477">
    <property type="component" value="Unassembled WGS sequence"/>
</dbReference>
<feature type="signal peptide" evidence="2">
    <location>
        <begin position="1"/>
        <end position="22"/>
    </location>
</feature>
<sequence>MPAPWKFSFLMALWLAAALVSATFNKQQQPTLSSIFPKPWITDPSKAGGYDASDSGDLEKAIIRRQEDEPIPETTTTDSGDSVPSSKLEDPNDPPNPEETTLTPDDQDSPQSPTTTIAKPEDPVPAPEDPEDPEQPPDDNPEGPSDPEEPKEENPGDDDPEGD</sequence>
<evidence type="ECO:0000313" key="4">
    <source>
        <dbReference type="Proteomes" id="UP000635477"/>
    </source>
</evidence>
<feature type="chain" id="PRO_5034520251" evidence="2">
    <location>
        <begin position="23"/>
        <end position="163"/>
    </location>
</feature>
<dbReference type="EMBL" id="JABEYC010001357">
    <property type="protein sequence ID" value="KAF4965950.1"/>
    <property type="molecule type" value="Genomic_DNA"/>
</dbReference>
<name>A0A8H4TXW7_9HYPO</name>
<evidence type="ECO:0000256" key="2">
    <source>
        <dbReference type="SAM" id="SignalP"/>
    </source>
</evidence>
<keyword evidence="4" id="KW-1185">Reference proteome</keyword>
<feature type="region of interest" description="Disordered" evidence="1">
    <location>
        <begin position="28"/>
        <end position="163"/>
    </location>
</feature>
<proteinExistence type="predicted"/>
<gene>
    <name evidence="3" type="ORF">FZEAL_10717</name>
</gene>
<reference evidence="3" key="1">
    <citation type="journal article" date="2020" name="BMC Genomics">
        <title>Correction to: Identification and distribution of gene clusters required for synthesis of sphingolipid metabolism inhibitors in diverse species of the filamentous fungus Fusarium.</title>
        <authorList>
            <person name="Kim H.S."/>
            <person name="Lohmar J.M."/>
            <person name="Busman M."/>
            <person name="Brown D.W."/>
            <person name="Naumann T.A."/>
            <person name="Divon H.H."/>
            <person name="Lysoe E."/>
            <person name="Uhlig S."/>
            <person name="Proctor R.H."/>
        </authorList>
    </citation>
    <scope>NUCLEOTIDE SEQUENCE</scope>
    <source>
        <strain evidence="3">NRRL 22465</strain>
    </source>
</reference>